<dbReference type="STRING" id="1317125.SAMN05444128_0407"/>
<evidence type="ECO:0000313" key="2">
    <source>
        <dbReference type="Proteomes" id="UP000187181"/>
    </source>
</evidence>
<proteinExistence type="predicted"/>
<dbReference type="PANTHER" id="PTHR21174:SF0">
    <property type="entry name" value="HD PHOSPHOHYDROLASE FAMILY PROTEIN-RELATED"/>
    <property type="match status" value="1"/>
</dbReference>
<dbReference type="GO" id="GO:0016787">
    <property type="term" value="F:hydrolase activity"/>
    <property type="evidence" value="ECO:0007669"/>
    <property type="project" value="UniProtKB-KW"/>
</dbReference>
<name>A0A1R3WG04_9BACT</name>
<reference evidence="2" key="1">
    <citation type="submission" date="2017-01" db="EMBL/GenBank/DDBJ databases">
        <authorList>
            <person name="Varghese N."/>
            <person name="Submissions S."/>
        </authorList>
    </citation>
    <scope>NUCLEOTIDE SEQUENCE [LARGE SCALE GENOMIC DNA]</scope>
    <source>
        <strain evidence="2">LP100</strain>
    </source>
</reference>
<keyword evidence="1" id="KW-0378">Hydrolase</keyword>
<organism evidence="1 2">
    <name type="scientific">Pontibacter indicus</name>
    <dbReference type="NCBI Taxonomy" id="1317125"/>
    <lineage>
        <taxon>Bacteria</taxon>
        <taxon>Pseudomonadati</taxon>
        <taxon>Bacteroidota</taxon>
        <taxon>Cytophagia</taxon>
        <taxon>Cytophagales</taxon>
        <taxon>Hymenobacteraceae</taxon>
        <taxon>Pontibacter</taxon>
    </lineage>
</organism>
<protein>
    <submittedName>
        <fullName evidence="1">Predicted metal-dependent phosphohydrolase, HD superfamily</fullName>
    </submittedName>
</protein>
<sequence>MEAFVKSAWDTLCRRYSTDEALIGQLWEELEKAYTAKDRHYHNLEHIAYMLELGDRYKVDGSAFDLLLFAIFFHDVVYEATRSDNEEQSATLAQVRLNRLGIPEHTILKVKEMIIATKSHQATEDLLTNLLLDLDLAILGSDKERYDKYSQGVRKEYSMYPDLVYKSGRRKVLQHFLSQKHIYKTAVFQEEFESYAKANLNRELAELN</sequence>
<evidence type="ECO:0000313" key="1">
    <source>
        <dbReference type="EMBL" id="SIT76887.1"/>
    </source>
</evidence>
<gene>
    <name evidence="1" type="ORF">SAMN05444128_0407</name>
</gene>
<keyword evidence="2" id="KW-1185">Reference proteome</keyword>
<dbReference type="SUPFAM" id="SSF109604">
    <property type="entry name" value="HD-domain/PDEase-like"/>
    <property type="match status" value="1"/>
</dbReference>
<dbReference type="Gene3D" id="1.10.3210.10">
    <property type="entry name" value="Hypothetical protein af1432"/>
    <property type="match status" value="1"/>
</dbReference>
<dbReference type="InterPro" id="IPR009218">
    <property type="entry name" value="HD_phosphohydro"/>
</dbReference>
<dbReference type="PANTHER" id="PTHR21174">
    <property type="match status" value="1"/>
</dbReference>
<accession>A0A1R3WG04</accession>
<dbReference type="Proteomes" id="UP000187181">
    <property type="component" value="Unassembled WGS sequence"/>
</dbReference>
<dbReference type="EMBL" id="FTPP01000001">
    <property type="protein sequence ID" value="SIT76887.1"/>
    <property type="molecule type" value="Genomic_DNA"/>
</dbReference>
<dbReference type="OrthoDB" id="9808993at2"/>
<dbReference type="PIRSF" id="PIRSF035170">
    <property type="entry name" value="HD_phosphohydro"/>
    <property type="match status" value="1"/>
</dbReference>
<dbReference type="AlphaFoldDB" id="A0A1R3WG04"/>